<dbReference type="KEGG" id="moz:MoryE10_08330"/>
<dbReference type="AlphaFoldDB" id="A0A8D4VPD2"/>
<dbReference type="Pfam" id="PF00498">
    <property type="entry name" value="FHA"/>
    <property type="match status" value="1"/>
</dbReference>
<proteinExistence type="predicted"/>
<dbReference type="InterPro" id="IPR000253">
    <property type="entry name" value="FHA_dom"/>
</dbReference>
<evidence type="ECO:0000313" key="2">
    <source>
        <dbReference type="EMBL" id="BBL70227.1"/>
    </source>
</evidence>
<dbReference type="RefSeq" id="WP_221048309.1">
    <property type="nucleotide sequence ID" value="NZ_AP019782.1"/>
</dbReference>
<evidence type="ECO:0000313" key="3">
    <source>
        <dbReference type="Proteomes" id="UP000824988"/>
    </source>
</evidence>
<organism evidence="2 3">
    <name type="scientific">Methylogaea oryzae</name>
    <dbReference type="NCBI Taxonomy" id="1295382"/>
    <lineage>
        <taxon>Bacteria</taxon>
        <taxon>Pseudomonadati</taxon>
        <taxon>Pseudomonadota</taxon>
        <taxon>Gammaproteobacteria</taxon>
        <taxon>Methylococcales</taxon>
        <taxon>Methylococcaceae</taxon>
        <taxon>Methylogaea</taxon>
    </lineage>
</organism>
<dbReference type="CDD" id="cd00060">
    <property type="entry name" value="FHA"/>
    <property type="match status" value="2"/>
</dbReference>
<keyword evidence="3" id="KW-1185">Reference proteome</keyword>
<name>A0A8D4VPD2_9GAMM</name>
<evidence type="ECO:0000259" key="1">
    <source>
        <dbReference type="Pfam" id="PF00498"/>
    </source>
</evidence>
<accession>A0A8D4VPD2</accession>
<gene>
    <name evidence="2" type="ORF">MoryE10_08330</name>
</gene>
<sequence length="203" mass="21390">MATLTLIHKGRVQGSHQFSSGTVTIGSDPSNDIVLAASDIAPLHAALQFGPGTSVLRQGDGSFPVTVNDQPAREHRLKDGDRIGIGGYMLFYVEDAAAETAPPAGGASGQGTSADGEAFLQWMSGDHIGRVTPLRNSLTRLGKPGQDGAAVVAKRQGGYFFSAIDQDGVVKINGRPVGEHTIQLNHGDLLEIGQQKLQFFRES</sequence>
<dbReference type="EMBL" id="AP019782">
    <property type="protein sequence ID" value="BBL70227.1"/>
    <property type="molecule type" value="Genomic_DNA"/>
</dbReference>
<feature type="domain" description="FHA" evidence="1">
    <location>
        <begin position="23"/>
        <end position="86"/>
    </location>
</feature>
<dbReference type="Proteomes" id="UP000824988">
    <property type="component" value="Chromosome"/>
</dbReference>
<protein>
    <recommendedName>
        <fullName evidence="1">FHA domain-containing protein</fullName>
    </recommendedName>
</protein>
<reference evidence="2" key="1">
    <citation type="submission" date="2019-06" db="EMBL/GenBank/DDBJ databases">
        <title>Complete genome sequence of Methylogaea oryzae strain JCM16910.</title>
        <authorList>
            <person name="Asakawa S."/>
        </authorList>
    </citation>
    <scope>NUCLEOTIDE SEQUENCE</scope>
    <source>
        <strain evidence="2">E10</strain>
    </source>
</reference>